<evidence type="ECO:0000313" key="7">
    <source>
        <dbReference type="Proteomes" id="UP000242704"/>
    </source>
</evidence>
<evidence type="ECO:0000259" key="5">
    <source>
        <dbReference type="PROSITE" id="PS50893"/>
    </source>
</evidence>
<keyword evidence="3" id="KW-0547">Nucleotide-binding</keyword>
<evidence type="ECO:0000256" key="4">
    <source>
        <dbReference type="ARBA" id="ARBA00022840"/>
    </source>
</evidence>
<evidence type="ECO:0000313" key="6">
    <source>
        <dbReference type="EMBL" id="PTG12662.1"/>
    </source>
</evidence>
<sequence>MNQPIFELKDIDFYYDHKKVLENINIKINKGEFLAIVGPNGAGKSTLLKLILGLLPIQSGEIYIDGLTYHKKLTTDKISYVSQKASSVTAGFPATVKEVILSGLTRKKRLFKWFNSSDNIKVDQVLQRLNIKDLKHKNVSELSGGQQQRVLIARALVSDPSVLILDEPTNGIDAKHVGEFYETLENLKREGVTIILVTHDIGVVADTATEVACLNKHLHFHGSVYEFKSLDEVQISKIYGHPIKFVDHQHDRVCCK</sequence>
<comment type="similarity">
    <text evidence="1">Belongs to the ABC transporter superfamily.</text>
</comment>
<dbReference type="InterPro" id="IPR003593">
    <property type="entry name" value="AAA+_ATPase"/>
</dbReference>
<dbReference type="SMART" id="SM00382">
    <property type="entry name" value="AAA"/>
    <property type="match status" value="1"/>
</dbReference>
<dbReference type="CDD" id="cd03235">
    <property type="entry name" value="ABC_Metallic_Cations"/>
    <property type="match status" value="1"/>
</dbReference>
<dbReference type="RefSeq" id="WP_105965458.1">
    <property type="nucleotide sequence ID" value="NZ_CP031274.1"/>
</dbReference>
<dbReference type="SUPFAM" id="SSF52540">
    <property type="entry name" value="P-loop containing nucleoside triphosphate hydrolases"/>
    <property type="match status" value="1"/>
</dbReference>
<protein>
    <submittedName>
        <fullName evidence="6">Metal ABC transporter ATP-binding protein</fullName>
    </submittedName>
</protein>
<keyword evidence="4 6" id="KW-0067">ATP-binding</keyword>
<dbReference type="GO" id="GO:0005524">
    <property type="term" value="F:ATP binding"/>
    <property type="evidence" value="ECO:0007669"/>
    <property type="project" value="UniProtKB-KW"/>
</dbReference>
<dbReference type="Pfam" id="PF00005">
    <property type="entry name" value="ABC_tran"/>
    <property type="match status" value="1"/>
</dbReference>
<proteinExistence type="inferred from homology"/>
<accession>A0AAE5SYT1</accession>
<dbReference type="InterPro" id="IPR027417">
    <property type="entry name" value="P-loop_NTPase"/>
</dbReference>
<comment type="caution">
    <text evidence="6">The sequence shown here is derived from an EMBL/GenBank/DDBJ whole genome shotgun (WGS) entry which is preliminary data.</text>
</comment>
<dbReference type="FunFam" id="3.40.50.300:FF:000134">
    <property type="entry name" value="Iron-enterobactin ABC transporter ATP-binding protein"/>
    <property type="match status" value="1"/>
</dbReference>
<dbReference type="PROSITE" id="PS50893">
    <property type="entry name" value="ABC_TRANSPORTER_2"/>
    <property type="match status" value="1"/>
</dbReference>
<dbReference type="PANTHER" id="PTHR42734">
    <property type="entry name" value="METAL TRANSPORT SYSTEM ATP-BINDING PROTEIN TM_0124-RELATED"/>
    <property type="match status" value="1"/>
</dbReference>
<reference evidence="6 7" key="1">
    <citation type="journal article" date="2016" name="Front. Microbiol.">
        <title>Comprehensive Phylogenetic Analysis of Bovine Non-aureus Staphylococci Species Based on Whole-Genome Sequencing.</title>
        <authorList>
            <person name="Naushad S."/>
            <person name="Barkema H.W."/>
            <person name="Luby C."/>
            <person name="Condas L.A."/>
            <person name="Nobrega D.B."/>
            <person name="Carson D.A."/>
            <person name="De Buck J."/>
        </authorList>
    </citation>
    <scope>NUCLEOTIDE SEQUENCE [LARGE SCALE GENOMIC DNA]</scope>
    <source>
        <strain evidence="6 7">SNUC 505</strain>
    </source>
</reference>
<dbReference type="GO" id="GO:0016887">
    <property type="term" value="F:ATP hydrolysis activity"/>
    <property type="evidence" value="ECO:0007669"/>
    <property type="project" value="InterPro"/>
</dbReference>
<evidence type="ECO:0000256" key="3">
    <source>
        <dbReference type="ARBA" id="ARBA00022741"/>
    </source>
</evidence>
<evidence type="ECO:0000256" key="1">
    <source>
        <dbReference type="ARBA" id="ARBA00005417"/>
    </source>
</evidence>
<dbReference type="Proteomes" id="UP000242704">
    <property type="component" value="Unassembled WGS sequence"/>
</dbReference>
<gene>
    <name evidence="6" type="ORF">BU653_08710</name>
</gene>
<dbReference type="InterPro" id="IPR017871">
    <property type="entry name" value="ABC_transporter-like_CS"/>
</dbReference>
<dbReference type="PROSITE" id="PS00211">
    <property type="entry name" value="ABC_TRANSPORTER_1"/>
    <property type="match status" value="1"/>
</dbReference>
<dbReference type="Gene3D" id="3.40.50.300">
    <property type="entry name" value="P-loop containing nucleotide triphosphate hydrolases"/>
    <property type="match status" value="1"/>
</dbReference>
<name>A0AAE5SYT1_STACR</name>
<evidence type="ECO:0000256" key="2">
    <source>
        <dbReference type="ARBA" id="ARBA00022448"/>
    </source>
</evidence>
<dbReference type="AlphaFoldDB" id="A0AAE5SYT1"/>
<dbReference type="InterPro" id="IPR003439">
    <property type="entry name" value="ABC_transporter-like_ATP-bd"/>
</dbReference>
<feature type="domain" description="ABC transporter" evidence="5">
    <location>
        <begin position="6"/>
        <end position="246"/>
    </location>
</feature>
<dbReference type="GeneID" id="93655560"/>
<dbReference type="EMBL" id="PZBZ01000047">
    <property type="protein sequence ID" value="PTG12662.1"/>
    <property type="molecule type" value="Genomic_DNA"/>
</dbReference>
<organism evidence="6 7">
    <name type="scientific">Staphylococcus chromogenes</name>
    <name type="common">Staphylococcus hyicus subsp. chromogenes</name>
    <dbReference type="NCBI Taxonomy" id="46126"/>
    <lineage>
        <taxon>Bacteria</taxon>
        <taxon>Bacillati</taxon>
        <taxon>Bacillota</taxon>
        <taxon>Bacilli</taxon>
        <taxon>Bacillales</taxon>
        <taxon>Staphylococcaceae</taxon>
        <taxon>Staphylococcus</taxon>
    </lineage>
</organism>
<dbReference type="InterPro" id="IPR050153">
    <property type="entry name" value="Metal_Ion_Import_ABC"/>
</dbReference>
<keyword evidence="2" id="KW-0813">Transport</keyword>
<dbReference type="PANTHER" id="PTHR42734:SF17">
    <property type="entry name" value="METAL TRANSPORT SYSTEM ATP-BINDING PROTEIN TM_0124-RELATED"/>
    <property type="match status" value="1"/>
</dbReference>